<protein>
    <submittedName>
        <fullName evidence="1">Uncharacterized protein</fullName>
    </submittedName>
</protein>
<evidence type="ECO:0000313" key="1">
    <source>
        <dbReference type="EMBL" id="MBS3849785.1"/>
    </source>
</evidence>
<reference evidence="1" key="1">
    <citation type="submission" date="2021-04" db="EMBL/GenBank/DDBJ databases">
        <title>Devosia litorisediminis sp. nov., isolated from a sand dune.</title>
        <authorList>
            <person name="Park S."/>
            <person name="Yoon J.-H."/>
        </authorList>
    </citation>
    <scope>NUCLEOTIDE SEQUENCE</scope>
    <source>
        <strain evidence="1">BSSL-BM10</strain>
    </source>
</reference>
<keyword evidence="2" id="KW-1185">Reference proteome</keyword>
<dbReference type="Proteomes" id="UP000678281">
    <property type="component" value="Unassembled WGS sequence"/>
</dbReference>
<dbReference type="RefSeq" id="WP_212659417.1">
    <property type="nucleotide sequence ID" value="NZ_JAGXTP010000002.1"/>
</dbReference>
<proteinExistence type="predicted"/>
<dbReference type="AlphaFoldDB" id="A0A942E825"/>
<organism evidence="1 2">
    <name type="scientific">Devosia litorisediminis</name>
    <dbReference type="NCBI Taxonomy" id="2829817"/>
    <lineage>
        <taxon>Bacteria</taxon>
        <taxon>Pseudomonadati</taxon>
        <taxon>Pseudomonadota</taxon>
        <taxon>Alphaproteobacteria</taxon>
        <taxon>Hyphomicrobiales</taxon>
        <taxon>Devosiaceae</taxon>
        <taxon>Devosia</taxon>
    </lineage>
</organism>
<evidence type="ECO:0000313" key="2">
    <source>
        <dbReference type="Proteomes" id="UP000678281"/>
    </source>
</evidence>
<gene>
    <name evidence="1" type="ORF">KD146_13865</name>
</gene>
<sequence>MFEIVEEPLDEFSLSLDGRVDTALLFAIPLGGDMASSASLLDHLKDNTGIIAAIRDSVCLEEQKTVERT</sequence>
<accession>A0A942E825</accession>
<comment type="caution">
    <text evidence="1">The sequence shown here is derived from an EMBL/GenBank/DDBJ whole genome shotgun (WGS) entry which is preliminary data.</text>
</comment>
<dbReference type="EMBL" id="JAGXTP010000002">
    <property type="protein sequence ID" value="MBS3849785.1"/>
    <property type="molecule type" value="Genomic_DNA"/>
</dbReference>
<name>A0A942E825_9HYPH</name>